<evidence type="ECO:0000313" key="2">
    <source>
        <dbReference type="EMBL" id="GIY47783.1"/>
    </source>
</evidence>
<name>A0AAV4TMI6_9ARAC</name>
<organism evidence="2 3">
    <name type="scientific">Caerostris darwini</name>
    <dbReference type="NCBI Taxonomy" id="1538125"/>
    <lineage>
        <taxon>Eukaryota</taxon>
        <taxon>Metazoa</taxon>
        <taxon>Ecdysozoa</taxon>
        <taxon>Arthropoda</taxon>
        <taxon>Chelicerata</taxon>
        <taxon>Arachnida</taxon>
        <taxon>Araneae</taxon>
        <taxon>Araneomorphae</taxon>
        <taxon>Entelegynae</taxon>
        <taxon>Araneoidea</taxon>
        <taxon>Araneidae</taxon>
        <taxon>Caerostris</taxon>
    </lineage>
</organism>
<protein>
    <submittedName>
        <fullName evidence="2">Uncharacterized protein</fullName>
    </submittedName>
</protein>
<keyword evidence="1" id="KW-1133">Transmembrane helix</keyword>
<keyword evidence="1" id="KW-0472">Membrane</keyword>
<comment type="caution">
    <text evidence="2">The sequence shown here is derived from an EMBL/GenBank/DDBJ whole genome shotgun (WGS) entry which is preliminary data.</text>
</comment>
<evidence type="ECO:0000256" key="1">
    <source>
        <dbReference type="SAM" id="Phobius"/>
    </source>
</evidence>
<dbReference type="EMBL" id="BPLQ01010011">
    <property type="protein sequence ID" value="GIY47783.1"/>
    <property type="molecule type" value="Genomic_DNA"/>
</dbReference>
<evidence type="ECO:0000313" key="3">
    <source>
        <dbReference type="Proteomes" id="UP001054837"/>
    </source>
</evidence>
<dbReference type="Proteomes" id="UP001054837">
    <property type="component" value="Unassembled WGS sequence"/>
</dbReference>
<accession>A0AAV4TMI6</accession>
<keyword evidence="3" id="KW-1185">Reference proteome</keyword>
<sequence>MYCLGEENRIMWRNPPHNTKCIVWEKRIALCGEIHPTISNVLFGRRESHYVEKSTPQYQMYCLGMKNSIVRGIAPSQRYQIYSFVDENGIVWGNAPLAIPIALLLLIIYFICIFRSSLH</sequence>
<reference evidence="2 3" key="1">
    <citation type="submission" date="2021-06" db="EMBL/GenBank/DDBJ databases">
        <title>Caerostris darwini draft genome.</title>
        <authorList>
            <person name="Kono N."/>
            <person name="Arakawa K."/>
        </authorList>
    </citation>
    <scope>NUCLEOTIDE SEQUENCE [LARGE SCALE GENOMIC DNA]</scope>
</reference>
<proteinExistence type="predicted"/>
<dbReference type="AlphaFoldDB" id="A0AAV4TMI6"/>
<feature type="transmembrane region" description="Helical" evidence="1">
    <location>
        <begin position="97"/>
        <end position="114"/>
    </location>
</feature>
<keyword evidence="1" id="KW-0812">Transmembrane</keyword>
<gene>
    <name evidence="2" type="ORF">CDAR_77321</name>
</gene>